<dbReference type="InterPro" id="IPR033900">
    <property type="entry name" value="Gram_neg_porin_domain"/>
</dbReference>
<evidence type="ECO:0000313" key="3">
    <source>
        <dbReference type="EMBL" id="PEN08481.1"/>
    </source>
</evidence>
<keyword evidence="4" id="KW-1185">Reference proteome</keyword>
<evidence type="ECO:0000259" key="2">
    <source>
        <dbReference type="Pfam" id="PF13609"/>
    </source>
</evidence>
<dbReference type="SUPFAM" id="SSF56935">
    <property type="entry name" value="Porins"/>
    <property type="match status" value="1"/>
</dbReference>
<dbReference type="GO" id="GO:0015288">
    <property type="term" value="F:porin activity"/>
    <property type="evidence" value="ECO:0007669"/>
    <property type="project" value="InterPro"/>
</dbReference>
<feature type="chain" id="PRO_5013957788" evidence="1">
    <location>
        <begin position="33"/>
        <end position="393"/>
    </location>
</feature>
<evidence type="ECO:0000256" key="1">
    <source>
        <dbReference type="SAM" id="SignalP"/>
    </source>
</evidence>
<dbReference type="EMBL" id="PDEP01000003">
    <property type="protein sequence ID" value="PEN08481.1"/>
    <property type="molecule type" value="Genomic_DNA"/>
</dbReference>
<feature type="signal peptide" evidence="1">
    <location>
        <begin position="1"/>
        <end position="32"/>
    </location>
</feature>
<dbReference type="GO" id="GO:0016020">
    <property type="term" value="C:membrane"/>
    <property type="evidence" value="ECO:0007669"/>
    <property type="project" value="InterPro"/>
</dbReference>
<name>A0A2H3P985_9BACT</name>
<dbReference type="Proteomes" id="UP000221024">
    <property type="component" value="Unassembled WGS sequence"/>
</dbReference>
<dbReference type="AlphaFoldDB" id="A0A2H3P985"/>
<feature type="domain" description="Porin" evidence="2">
    <location>
        <begin position="30"/>
        <end position="378"/>
    </location>
</feature>
<dbReference type="InterPro" id="IPR023614">
    <property type="entry name" value="Porin_dom_sf"/>
</dbReference>
<keyword evidence="1" id="KW-0732">Signal</keyword>
<accession>A0A2H3P985</accession>
<dbReference type="RefSeq" id="WP_098061523.1">
    <property type="nucleotide sequence ID" value="NZ_PDEP01000003.1"/>
</dbReference>
<evidence type="ECO:0000313" key="4">
    <source>
        <dbReference type="Proteomes" id="UP000221024"/>
    </source>
</evidence>
<dbReference type="Gene3D" id="2.40.160.10">
    <property type="entry name" value="Porin"/>
    <property type="match status" value="1"/>
</dbReference>
<dbReference type="Pfam" id="PF13609">
    <property type="entry name" value="Porin_4"/>
    <property type="match status" value="1"/>
</dbReference>
<comment type="caution">
    <text evidence="3">The sequence shown here is derived from an EMBL/GenBank/DDBJ whole genome shotgun (WGS) entry which is preliminary data.</text>
</comment>
<proteinExistence type="predicted"/>
<organism evidence="3 4">
    <name type="scientific">Longimonas halophila</name>
    <dbReference type="NCBI Taxonomy" id="1469170"/>
    <lineage>
        <taxon>Bacteria</taxon>
        <taxon>Pseudomonadati</taxon>
        <taxon>Rhodothermota</taxon>
        <taxon>Rhodothermia</taxon>
        <taxon>Rhodothermales</taxon>
        <taxon>Salisaetaceae</taxon>
        <taxon>Longimonas</taxon>
    </lineage>
</organism>
<protein>
    <submittedName>
        <fullName evidence="3">Porin</fullName>
    </submittedName>
</protein>
<reference evidence="3 4" key="1">
    <citation type="submission" date="2017-10" db="EMBL/GenBank/DDBJ databases">
        <title>Draft genome of Longimonas halophila.</title>
        <authorList>
            <person name="Goh K.M."/>
            <person name="Shamsir M.S."/>
            <person name="Lim S.W."/>
        </authorList>
    </citation>
    <scope>NUCLEOTIDE SEQUENCE [LARGE SCALE GENOMIC DNA]</scope>
    <source>
        <strain evidence="3 4">KCTC 42399</strain>
    </source>
</reference>
<gene>
    <name evidence="3" type="ORF">CRI93_05065</name>
</gene>
<sequence length="393" mass="41070">MKPIRKISHYATAALFGVVLLFGTLAVSDAQAQSISMDTDDGWNFGVAGAIPVFLNASGHEGARSDGENQFATRIQSGFNPGNITFSVNAPEQNGVNVSATFQINHHLQGASVQNDGLFEGRVADIAVSGDFGTFNIGKGFGIFGGSAIADQGSAMGVGRFGGPDAADATLGRIGTGYTYANFNPRITYTTPNLDGFSLKLGLINPEKPGGAPNQAIETTTPRFEGQANYLAEFEGGTLDLWVGGLYQNVDVIPQDFSYSINGWDVGASLSAGGFGLRGAFSQTQSIGSDGLIGLGLDSGSGLDQAEADGTQWYGEATYDFGGFVLGGSYGEGSHDETSTDVGGVPENTNQLLMGFARYMATDQLTLMAEFQDFQSDAQADYNAFILGAQITF</sequence>
<dbReference type="OrthoDB" id="8735103at2"/>